<dbReference type="InterPro" id="IPR015422">
    <property type="entry name" value="PyrdxlP-dep_Trfase_small"/>
</dbReference>
<dbReference type="Pfam" id="PF00266">
    <property type="entry name" value="Aminotran_5"/>
    <property type="match status" value="1"/>
</dbReference>
<dbReference type="NCBIfam" id="TIGR01976">
    <property type="entry name" value="am_tr_V_VC1184"/>
    <property type="match status" value="1"/>
</dbReference>
<dbReference type="Gene3D" id="3.90.1150.10">
    <property type="entry name" value="Aspartate Aminotransferase, domain 1"/>
    <property type="match status" value="1"/>
</dbReference>
<evidence type="ECO:0000313" key="3">
    <source>
        <dbReference type="EMBL" id="RJT42736.1"/>
    </source>
</evidence>
<evidence type="ECO:0000313" key="4">
    <source>
        <dbReference type="Proteomes" id="UP000272706"/>
    </source>
</evidence>
<dbReference type="EMBL" id="QZWZ01000001">
    <property type="protein sequence ID" value="RJT42736.1"/>
    <property type="molecule type" value="Genomic_DNA"/>
</dbReference>
<dbReference type="Proteomes" id="UP000272706">
    <property type="component" value="Unassembled WGS sequence"/>
</dbReference>
<dbReference type="Gene3D" id="3.40.640.10">
    <property type="entry name" value="Type I PLP-dependent aspartate aminotransferase-like (Major domain)"/>
    <property type="match status" value="1"/>
</dbReference>
<dbReference type="SUPFAM" id="SSF53383">
    <property type="entry name" value="PLP-dependent transferases"/>
    <property type="match status" value="1"/>
</dbReference>
<dbReference type="InterPro" id="IPR015424">
    <property type="entry name" value="PyrdxlP-dep_Trfase"/>
</dbReference>
<dbReference type="AlphaFoldDB" id="A0A3A5LAS3"/>
<gene>
    <name evidence="3" type="ORF">D3227_02520</name>
</gene>
<dbReference type="InterPro" id="IPR015421">
    <property type="entry name" value="PyrdxlP-dep_Trfase_major"/>
</dbReference>
<name>A0A3A5LAS3_9HYPH</name>
<reference evidence="3 4" key="1">
    <citation type="submission" date="2018-09" db="EMBL/GenBank/DDBJ databases">
        <title>Mesorhizobium carmichaelinearum sp. nov. isolated from Carmichaelinea spp. root nodules in New Zealand.</title>
        <authorList>
            <person name="De Meyer S.E."/>
        </authorList>
    </citation>
    <scope>NUCLEOTIDE SEQUENCE [LARGE SCALE GENOMIC DNA]</scope>
    <source>
        <strain evidence="3 4">ICMP19557</strain>
    </source>
</reference>
<evidence type="ECO:0000256" key="1">
    <source>
        <dbReference type="ARBA" id="ARBA00022898"/>
    </source>
</evidence>
<feature type="domain" description="Aminotransferase class V" evidence="2">
    <location>
        <begin position="35"/>
        <end position="419"/>
    </location>
</feature>
<dbReference type="PANTHER" id="PTHR43586:SF21">
    <property type="entry name" value="PYRIDOXAL PHOSPHATE (PLP)-DEPENDENT ASPARTATE AMINOTRANSFERASE SUPERFAMILY"/>
    <property type="match status" value="1"/>
</dbReference>
<organism evidence="3 4">
    <name type="scientific">Mesorhizobium waimense</name>
    <dbReference type="NCBI Taxonomy" id="1300307"/>
    <lineage>
        <taxon>Bacteria</taxon>
        <taxon>Pseudomonadati</taxon>
        <taxon>Pseudomonadota</taxon>
        <taxon>Alphaproteobacteria</taxon>
        <taxon>Hyphomicrobiales</taxon>
        <taxon>Phyllobacteriaceae</taxon>
        <taxon>Mesorhizobium</taxon>
    </lineage>
</organism>
<keyword evidence="1" id="KW-0663">Pyridoxal phosphate</keyword>
<keyword evidence="4" id="KW-1185">Reference proteome</keyword>
<dbReference type="InterPro" id="IPR011340">
    <property type="entry name" value="Cys_dSase-rel"/>
</dbReference>
<protein>
    <submittedName>
        <fullName evidence="3">Cysteine desulfurase-like protein</fullName>
    </submittedName>
</protein>
<evidence type="ECO:0000259" key="2">
    <source>
        <dbReference type="Pfam" id="PF00266"/>
    </source>
</evidence>
<dbReference type="OrthoDB" id="7592443at2"/>
<dbReference type="InterPro" id="IPR000192">
    <property type="entry name" value="Aminotrans_V_dom"/>
</dbReference>
<proteinExistence type="predicted"/>
<comment type="caution">
    <text evidence="3">The sequence shown here is derived from an EMBL/GenBank/DDBJ whole genome shotgun (WGS) entry which is preliminary data.</text>
</comment>
<dbReference type="RefSeq" id="WP_120012107.1">
    <property type="nucleotide sequence ID" value="NZ_QZWZ01000001.1"/>
</dbReference>
<sequence>MNKHQTANANNAAGAFPVEAIRAMFPALQRAGDFIFLDNAAGAQIPQSVLDAVTNHLVAHNVQRGGRYGRSVTVDQSVADARESVALLINAYSPSEICFGMNATSFIRLVSLGIGQMLAKDTDGERDEIVITDMDHDANIATWLALESAGAKCKWWRMREDGNLHVDDLRPLVSDRTRLVACTVTAHSIGSIVDVASVAKIAHAAGAEVFLDCVHYGPHGLIDVQAWDCDYLVCSGYKNFSPHMGFLWGRFDTLKRLPTFREDFIPDEPPYKVEAGTFIYENVSGMDAAVRYLELIGRNLLPENNRSRRDNIVAGMNAIRDYELVLAREMFGVLKSCNATIYGVADEARIHERVPTFCFNIGTLSPQRIVEEMAEMQIGIRDGHMYAPRLMKRLNLSMDSGAIRASLVHYNTVDEVRRFGEALRTIIAKL</sequence>
<dbReference type="PANTHER" id="PTHR43586">
    <property type="entry name" value="CYSTEINE DESULFURASE"/>
    <property type="match status" value="1"/>
</dbReference>
<accession>A0A3A5LAS3</accession>